<protein>
    <submittedName>
        <fullName evidence="1">Uncharacterized protein</fullName>
    </submittedName>
</protein>
<keyword evidence="2" id="KW-1185">Reference proteome</keyword>
<evidence type="ECO:0000313" key="2">
    <source>
        <dbReference type="Proteomes" id="UP001177260"/>
    </source>
</evidence>
<proteinExistence type="predicted"/>
<dbReference type="EMBL" id="JAOPJF010000028">
    <property type="protein sequence ID" value="KAK1144771.1"/>
    <property type="molecule type" value="Genomic_DNA"/>
</dbReference>
<organism evidence="1 2">
    <name type="scientific">Aspergillus melleus</name>
    <dbReference type="NCBI Taxonomy" id="138277"/>
    <lineage>
        <taxon>Eukaryota</taxon>
        <taxon>Fungi</taxon>
        <taxon>Dikarya</taxon>
        <taxon>Ascomycota</taxon>
        <taxon>Pezizomycotina</taxon>
        <taxon>Eurotiomycetes</taxon>
        <taxon>Eurotiomycetidae</taxon>
        <taxon>Eurotiales</taxon>
        <taxon>Aspergillaceae</taxon>
        <taxon>Aspergillus</taxon>
        <taxon>Aspergillus subgen. Circumdati</taxon>
    </lineage>
</organism>
<accession>A0ACC3B2Z5</accession>
<sequence>MDSLEEPPTKRRKPSPREIGVMRKSSVDNSATFLGSSSGVHFIRIVYDAFARRSAHLNQNQSHSQTTTLVPGEDDQLASSPLADAVSLKNELWMPHELDHRPTTMGKVKPPFDHLVQWTRSYFDNWHPMFPFLLGPSLLATLEKISLVGLNGISTPDVILVRSVVSIALMDRRQMSARGKQSPPPVPAALVFRTVAQAMESLHALFCDPPTIAILQAAFGVELFLASVLRLNAASRIAGVIARTAFHLGLHRCPARFPCFAPGDEALRRRLFWSIYCLERYLSQALGIPLGIRDDDVDVCYPGMERHGESVDDHRLHLITHLARFSRVRGLVIELRNKSILHSQESSITATHVTGELTHWWNQVYDDVYPGDEDTTTTTTASTTPRLAPLHRLLLTILRHESIISLNRPLLAAESSSPEYRTALQICIESSRSLLTALRGAEVPLVWPSFTWGVWMSCLILVYAAWEGEFPIPAAARYAQTGLFILQNLSHRGSTWPQTCIEAIRALEAALSEQPPDHAPYTHLHPPYIQNAQLPSQNHTLNAPGHPNPLLHVLPSQQSALHHAGQAGPGPTNQTTGEANQTQPPPGLDIEGPTIEQSIFGEAALGIPNSSEGLPFLLGEVENLDLWSVADAPWLIQESYDVSSFHHFTG</sequence>
<gene>
    <name evidence="1" type="ORF">N8T08_004782</name>
</gene>
<dbReference type="Proteomes" id="UP001177260">
    <property type="component" value="Unassembled WGS sequence"/>
</dbReference>
<evidence type="ECO:0000313" key="1">
    <source>
        <dbReference type="EMBL" id="KAK1144771.1"/>
    </source>
</evidence>
<comment type="caution">
    <text evidence="1">The sequence shown here is derived from an EMBL/GenBank/DDBJ whole genome shotgun (WGS) entry which is preliminary data.</text>
</comment>
<name>A0ACC3B2Z5_9EURO</name>
<reference evidence="1 2" key="1">
    <citation type="journal article" date="2023" name="ACS Omega">
        <title>Identification of the Neoaspergillic Acid Biosynthesis Gene Cluster by Establishing an In Vitro CRISPR-Ribonucleoprotein Genetic System in Aspergillus melleus.</title>
        <authorList>
            <person name="Yuan B."/>
            <person name="Grau M.F."/>
            <person name="Murata R.M."/>
            <person name="Torok T."/>
            <person name="Venkateswaran K."/>
            <person name="Stajich J.E."/>
            <person name="Wang C.C.C."/>
        </authorList>
    </citation>
    <scope>NUCLEOTIDE SEQUENCE [LARGE SCALE GENOMIC DNA]</scope>
    <source>
        <strain evidence="1 2">IMV 1140</strain>
    </source>
</reference>